<reference evidence="2 3" key="1">
    <citation type="journal article" date="2004" name="Syst. Appl. Microbiol.">
        <title>Cryptoendolithic actinomycetes from antarctic sandstone rock samples: Micromonospora endolithica sp. nov. and two isolates related to Micromonospora coerulea Jensen 1932.</title>
        <authorList>
            <person name="Hirsch P."/>
            <person name="Mevs U."/>
            <person name="Kroppenstedt R.M."/>
            <person name="Schumann P."/>
            <person name="Stackebrandt E."/>
        </authorList>
    </citation>
    <scope>NUCLEOTIDE SEQUENCE [LARGE SCALE GENOMIC DNA]</scope>
    <source>
        <strain evidence="2 3">JCM 12677</strain>
    </source>
</reference>
<evidence type="ECO:0000313" key="3">
    <source>
        <dbReference type="Proteomes" id="UP000281726"/>
    </source>
</evidence>
<dbReference type="EMBL" id="RBAK01000001">
    <property type="protein sequence ID" value="RKN50385.1"/>
    <property type="molecule type" value="Genomic_DNA"/>
</dbReference>
<protein>
    <submittedName>
        <fullName evidence="2">DUF305 domain-containing protein</fullName>
    </submittedName>
</protein>
<dbReference type="PANTHER" id="PTHR38593">
    <property type="entry name" value="BLR2558 PROTEIN"/>
    <property type="match status" value="1"/>
</dbReference>
<dbReference type="RefSeq" id="WP_120723756.1">
    <property type="nucleotide sequence ID" value="NZ_RBAK01000001.1"/>
</dbReference>
<accession>A0A3A9ZQC5</accession>
<evidence type="ECO:0000313" key="2">
    <source>
        <dbReference type="EMBL" id="RKN50385.1"/>
    </source>
</evidence>
<keyword evidence="3" id="KW-1185">Reference proteome</keyword>
<dbReference type="Proteomes" id="UP000281726">
    <property type="component" value="Unassembled WGS sequence"/>
</dbReference>
<dbReference type="InterPro" id="IPR005183">
    <property type="entry name" value="DUF305_CopM-like"/>
</dbReference>
<feature type="domain" description="DUF305" evidence="1">
    <location>
        <begin position="52"/>
        <end position="187"/>
    </location>
</feature>
<proteinExistence type="predicted"/>
<organism evidence="2 3">
    <name type="scientific">Micromonospora endolithica</name>
    <dbReference type="NCBI Taxonomy" id="230091"/>
    <lineage>
        <taxon>Bacteria</taxon>
        <taxon>Bacillati</taxon>
        <taxon>Actinomycetota</taxon>
        <taxon>Actinomycetes</taxon>
        <taxon>Micromonosporales</taxon>
        <taxon>Micromonosporaceae</taxon>
        <taxon>Micromonospora</taxon>
    </lineage>
</organism>
<dbReference type="PANTHER" id="PTHR38593:SF1">
    <property type="entry name" value="BLR2558 PROTEIN"/>
    <property type="match status" value="1"/>
</dbReference>
<comment type="caution">
    <text evidence="2">The sequence shown here is derived from an EMBL/GenBank/DDBJ whole genome shotgun (WGS) entry which is preliminary data.</text>
</comment>
<evidence type="ECO:0000259" key="1">
    <source>
        <dbReference type="Pfam" id="PF03713"/>
    </source>
</evidence>
<dbReference type="Gene3D" id="1.20.1260.10">
    <property type="match status" value="1"/>
</dbReference>
<gene>
    <name evidence="2" type="ORF">D7223_00850</name>
</gene>
<dbReference type="OrthoDB" id="26872at2"/>
<dbReference type="InterPro" id="IPR012347">
    <property type="entry name" value="Ferritin-like"/>
</dbReference>
<name>A0A3A9ZQC5_9ACTN</name>
<dbReference type="PROSITE" id="PS51257">
    <property type="entry name" value="PROKAR_LIPOPROTEIN"/>
    <property type="match status" value="1"/>
</dbReference>
<sequence>MSRKRFPLVGAGGFVALAIAIGGCSDGLLVTAAVATASPHTPGPAGSAHGSAMFAAMMVSHHEEGIEFAQLAVNKASTPGVKTLAERSLRHQQAELPELRRIAQGGNMTAEPPEPPLAKFNEQEMSELQALSGREFDLGWLDAFSAHHMSAIMMADMELASGEGQATDLARKIHDEQLQDVSEMNNLRDQLR</sequence>
<dbReference type="Pfam" id="PF03713">
    <property type="entry name" value="DUF305"/>
    <property type="match status" value="1"/>
</dbReference>
<dbReference type="AlphaFoldDB" id="A0A3A9ZQC5"/>